<dbReference type="SUPFAM" id="SSF49464">
    <property type="entry name" value="Carboxypeptidase regulatory domain-like"/>
    <property type="match status" value="1"/>
</dbReference>
<gene>
    <name evidence="10" type="ORF">LPB301_12265</name>
</gene>
<dbReference type="InterPro" id="IPR039426">
    <property type="entry name" value="TonB-dep_rcpt-like"/>
</dbReference>
<dbReference type="InterPro" id="IPR036942">
    <property type="entry name" value="Beta-barrel_TonB_sf"/>
</dbReference>
<dbReference type="GO" id="GO:0009279">
    <property type="term" value="C:cell outer membrane"/>
    <property type="evidence" value="ECO:0007669"/>
    <property type="project" value="UniProtKB-SubCell"/>
</dbReference>
<accession>A0A1B8TV47</accession>
<dbReference type="Pfam" id="PF07715">
    <property type="entry name" value="Plug"/>
    <property type="match status" value="1"/>
</dbReference>
<proteinExistence type="inferred from homology"/>
<name>A0A1B8TV47_9FLAO</name>
<keyword evidence="2 7" id="KW-0813">Transport</keyword>
<dbReference type="Gene3D" id="2.170.130.10">
    <property type="entry name" value="TonB-dependent receptor, plug domain"/>
    <property type="match status" value="1"/>
</dbReference>
<evidence type="ECO:0000256" key="5">
    <source>
        <dbReference type="ARBA" id="ARBA00023136"/>
    </source>
</evidence>
<dbReference type="KEGG" id="prn:BW723_03435"/>
<dbReference type="NCBIfam" id="TIGR04057">
    <property type="entry name" value="SusC_RagA_signa"/>
    <property type="match status" value="1"/>
</dbReference>
<dbReference type="InterPro" id="IPR008969">
    <property type="entry name" value="CarboxyPept-like_regulatory"/>
</dbReference>
<dbReference type="InterPro" id="IPR037066">
    <property type="entry name" value="Plug_dom_sf"/>
</dbReference>
<dbReference type="STRING" id="996801.BW723_03435"/>
<feature type="domain" description="TonB-dependent receptor plug" evidence="9">
    <location>
        <begin position="126"/>
        <end position="232"/>
    </location>
</feature>
<evidence type="ECO:0000256" key="7">
    <source>
        <dbReference type="PROSITE-ProRule" id="PRU01360"/>
    </source>
</evidence>
<dbReference type="AlphaFoldDB" id="A0A1B8TV47"/>
<evidence type="ECO:0000313" key="10">
    <source>
        <dbReference type="EMBL" id="OBY63571.1"/>
    </source>
</evidence>
<protein>
    <submittedName>
        <fullName evidence="10">SusC/RagA family TonB-linked outer membrane protein</fullName>
    </submittedName>
</protein>
<dbReference type="Proteomes" id="UP000092612">
    <property type="component" value="Unassembled WGS sequence"/>
</dbReference>
<dbReference type="Gene3D" id="2.40.170.20">
    <property type="entry name" value="TonB-dependent receptor, beta-barrel domain"/>
    <property type="match status" value="1"/>
</dbReference>
<evidence type="ECO:0000256" key="1">
    <source>
        <dbReference type="ARBA" id="ARBA00004571"/>
    </source>
</evidence>
<keyword evidence="6 7" id="KW-0998">Cell outer membrane</keyword>
<keyword evidence="3 7" id="KW-1134">Transmembrane beta strand</keyword>
<dbReference type="RefSeq" id="WP_068362254.1">
    <property type="nucleotide sequence ID" value="NZ_CP019337.1"/>
</dbReference>
<dbReference type="Pfam" id="PF13715">
    <property type="entry name" value="CarbopepD_reg_2"/>
    <property type="match status" value="1"/>
</dbReference>
<feature type="signal peptide" evidence="8">
    <location>
        <begin position="1"/>
        <end position="31"/>
    </location>
</feature>
<keyword evidence="5 7" id="KW-0472">Membrane</keyword>
<reference evidence="11" key="1">
    <citation type="submission" date="2016-02" db="EMBL/GenBank/DDBJ databases">
        <title>Paenibacillus sp. LPB0068, isolated from Crassostrea gigas.</title>
        <authorList>
            <person name="Shin S.-K."/>
            <person name="Yi H."/>
        </authorList>
    </citation>
    <scope>NUCLEOTIDE SEQUENCE [LARGE SCALE GENOMIC DNA]</scope>
    <source>
        <strain evidence="11">KCTC 23969</strain>
    </source>
</reference>
<comment type="similarity">
    <text evidence="7">Belongs to the TonB-dependent receptor family.</text>
</comment>
<dbReference type="OrthoDB" id="9768177at2"/>
<organism evidence="10 11">
    <name type="scientific">Polaribacter reichenbachii</name>
    <dbReference type="NCBI Taxonomy" id="996801"/>
    <lineage>
        <taxon>Bacteria</taxon>
        <taxon>Pseudomonadati</taxon>
        <taxon>Bacteroidota</taxon>
        <taxon>Flavobacteriia</taxon>
        <taxon>Flavobacteriales</taxon>
        <taxon>Flavobacteriaceae</taxon>
    </lineage>
</organism>
<dbReference type="PROSITE" id="PS52016">
    <property type="entry name" value="TONB_DEPENDENT_REC_3"/>
    <property type="match status" value="1"/>
</dbReference>
<evidence type="ECO:0000256" key="4">
    <source>
        <dbReference type="ARBA" id="ARBA00022692"/>
    </source>
</evidence>
<keyword evidence="11" id="KW-1185">Reference proteome</keyword>
<dbReference type="SUPFAM" id="SSF56935">
    <property type="entry name" value="Porins"/>
    <property type="match status" value="1"/>
</dbReference>
<evidence type="ECO:0000256" key="2">
    <source>
        <dbReference type="ARBA" id="ARBA00022448"/>
    </source>
</evidence>
<evidence type="ECO:0000259" key="9">
    <source>
        <dbReference type="Pfam" id="PF07715"/>
    </source>
</evidence>
<evidence type="ECO:0000256" key="3">
    <source>
        <dbReference type="ARBA" id="ARBA00022452"/>
    </source>
</evidence>
<evidence type="ECO:0000256" key="8">
    <source>
        <dbReference type="SAM" id="SignalP"/>
    </source>
</evidence>
<dbReference type="EMBL" id="LSFL01000035">
    <property type="protein sequence ID" value="OBY63571.1"/>
    <property type="molecule type" value="Genomic_DNA"/>
</dbReference>
<dbReference type="InterPro" id="IPR023996">
    <property type="entry name" value="TonB-dep_OMP_SusC/RagA"/>
</dbReference>
<sequence length="1043" mass="114545">MNIKFLHKKCIKHFATLLLLFGVFGVNSILAQKDKTVKGIITDSETNSPLPGVNILEKGTNNGTYTDFNGNYSITLKNANSTLIISYLGYSSKEVVVSGKSKIDISLSPDEQSLDEIVVVGYGTVKKKDLTGTVSTVSAAAITEKNATNPLEAIQGNIAGVQISSATGRVGDGFNMTIRGTNSLSGGSPLFVVDGVFVDDISFLNPQDISRMDVLKDASSSAIYGSRGANGVVIVTTKNGSNAKSGFNVSLETSYGVKATTRLPKMMGGEKWWKYHQSAYFATTNGGDASTTTADMLAGSVVGSANALLLERANKNQVFDWYDAVLSSGIQQNNYVNISGRAENGLAYNLGLGMQKETGNIANESIDKYTLKLGVNHKINDKISAGSNITIAKTNEQFGSSVAMRDAFRLNPFLSPWAIDDNGNELVGELFPQPGKLTYPTNGNFAINKTSTYNPLLEIANTDDERRRWKILGNVYFEYKPLEWLSLKTTYSGGYTNSTRGKAWGALTNTGLSNKNLPSSELSTSENFNYTWDNQFNIKHDLNEDHSFNLLGLQSIYSNTTESSFLSSREQPFNTGFNNVGSGNSSTFNLGSAFIKNTLSSYALRLNYAFKDRYLFTLSNRWDGSSVLSEGNKWESFPSAAFAWKINEENFLSDNNTISNLKARVSFGYTGNDNVPSYSTLNTLDQQLFYDFDGATANGWLASSLANKTLTWEKTREVNFGVDFGFLNNRISGSLDVYDRLSEGQIGRQSLPLELGVPSGSTFANFGSISNKGVEILLTTKNIQKENFSWETTFTFTKNTNSLEEINGQSEVDDIGNNWFIGESLNSYYNFVFDGIWQPSEAAEAASFGQTPGQAKVKDLNGDGKIDANNDRTILGNSDPSWSGSIISNLRVGDFDLSISVFTNQGVFAYSEFHQNFTDVRDRGRQKLDIADWYIPENAAGIPAQFSNSYPQPRNAGTYWRNDRVGYYRDASFIKIKNIAVGYTFNRDLLDKLKIKGLRIYANVLNPFVITDYDGYDPEWATASFNVGRVSSATYQLGLSLKF</sequence>
<comment type="caution">
    <text evidence="10">The sequence shown here is derived from an EMBL/GenBank/DDBJ whole genome shotgun (WGS) entry which is preliminary data.</text>
</comment>
<dbReference type="Gene3D" id="2.60.40.1120">
    <property type="entry name" value="Carboxypeptidase-like, regulatory domain"/>
    <property type="match status" value="1"/>
</dbReference>
<feature type="chain" id="PRO_5008615624" evidence="8">
    <location>
        <begin position="32"/>
        <end position="1043"/>
    </location>
</feature>
<dbReference type="NCBIfam" id="TIGR04056">
    <property type="entry name" value="OMP_RagA_SusC"/>
    <property type="match status" value="1"/>
</dbReference>
<evidence type="ECO:0000256" key="6">
    <source>
        <dbReference type="ARBA" id="ARBA00023237"/>
    </source>
</evidence>
<dbReference type="InterPro" id="IPR023997">
    <property type="entry name" value="TonB-dep_OMP_SusC/RagA_CS"/>
</dbReference>
<comment type="subcellular location">
    <subcellularLocation>
        <location evidence="1 7">Cell outer membrane</location>
        <topology evidence="1 7">Multi-pass membrane protein</topology>
    </subcellularLocation>
</comment>
<evidence type="ECO:0000313" key="11">
    <source>
        <dbReference type="Proteomes" id="UP000092612"/>
    </source>
</evidence>
<keyword evidence="4 7" id="KW-0812">Transmembrane</keyword>
<keyword evidence="8" id="KW-0732">Signal</keyword>
<dbReference type="InterPro" id="IPR012910">
    <property type="entry name" value="Plug_dom"/>
</dbReference>